<keyword evidence="4 10" id="KW-0436">Ligase</keyword>
<dbReference type="SUPFAM" id="SSF69572">
    <property type="entry name" value="Activating enzymes of the ubiquitin-like proteins"/>
    <property type="match status" value="1"/>
</dbReference>
<dbReference type="InterPro" id="IPR000594">
    <property type="entry name" value="ThiF_NAD_FAD-bd"/>
</dbReference>
<dbReference type="STRING" id="5722.A2E0Z3"/>
<comment type="similarity">
    <text evidence="2 10">Belongs to the ubiquitin-activating E1 family. UBA3 subfamily.</text>
</comment>
<dbReference type="KEGG" id="tva:4771601"/>
<dbReference type="VEuPathDB" id="TrichDB:TVAG_387660"/>
<comment type="function">
    <text evidence="10">Catalytic subunit of the dimeric E1 enzyme, which activates NEDD8.</text>
</comment>
<comment type="catalytic activity">
    <reaction evidence="9 10">
        <text>ATP + [NEDD8 protein] + [E1 NEDD8-activating enzyme]-L-cysteine = AMP + diphosphate + [E1 NEDD8-activating enzyme]-S-[NEDD8 protein]-yl-L-cysteine.</text>
        <dbReference type="EC" id="6.2.1.64"/>
    </reaction>
</comment>
<evidence type="ECO:0000256" key="7">
    <source>
        <dbReference type="ARBA" id="ARBA00022840"/>
    </source>
</evidence>
<evidence type="ECO:0000256" key="2">
    <source>
        <dbReference type="ARBA" id="ARBA00006310"/>
    </source>
</evidence>
<dbReference type="SMART" id="SM01181">
    <property type="entry name" value="E2_bind"/>
    <property type="match status" value="1"/>
</dbReference>
<evidence type="ECO:0000313" key="12">
    <source>
        <dbReference type="EMBL" id="EAY13625.1"/>
    </source>
</evidence>
<accession>A2E0Z3</accession>
<name>A2E0Z3_TRIV3</name>
<evidence type="ECO:0000256" key="3">
    <source>
        <dbReference type="ARBA" id="ARBA00015203"/>
    </source>
</evidence>
<dbReference type="PANTHER" id="PTHR10953:SF6">
    <property type="entry name" value="NEDD8-ACTIVATING ENZYME E1 CATALYTIC SUBUNIT"/>
    <property type="match status" value="1"/>
</dbReference>
<dbReference type="InParanoid" id="A2E0Z3"/>
<dbReference type="Gene3D" id="3.40.50.720">
    <property type="entry name" value="NAD(P)-binding Rossmann-like Domain"/>
    <property type="match status" value="1"/>
</dbReference>
<dbReference type="InterPro" id="IPR023318">
    <property type="entry name" value="Ub_act_enz_dom_a_sf"/>
</dbReference>
<dbReference type="eggNOG" id="KOG2015">
    <property type="taxonomic scope" value="Eukaryota"/>
</dbReference>
<dbReference type="FunFam" id="1.10.10.520:FF:000001">
    <property type="entry name" value="NEDD8-activating enzyme E1 catalytic subunit"/>
    <property type="match status" value="1"/>
</dbReference>
<protein>
    <recommendedName>
        <fullName evidence="3 10">NEDD8-activating enzyme E1 catalytic subunit</fullName>
        <ecNumber evidence="8 10">6.2.1.64</ecNumber>
    </recommendedName>
</protein>
<dbReference type="InterPro" id="IPR014929">
    <property type="entry name" value="E2-binding"/>
</dbReference>
<proteinExistence type="inferred from homology"/>
<dbReference type="Proteomes" id="UP000001542">
    <property type="component" value="Unassembled WGS sequence"/>
</dbReference>
<evidence type="ECO:0000256" key="1">
    <source>
        <dbReference type="ARBA" id="ARBA00005032"/>
    </source>
</evidence>
<dbReference type="VEuPathDB" id="TrichDB:TVAGG3_0330060"/>
<dbReference type="UniPathway" id="UPA00885"/>
<dbReference type="OrthoDB" id="10255449at2759"/>
<keyword evidence="13" id="KW-1185">Reference proteome</keyword>
<organism evidence="12 13">
    <name type="scientific">Trichomonas vaginalis (strain ATCC PRA-98 / G3)</name>
    <dbReference type="NCBI Taxonomy" id="412133"/>
    <lineage>
        <taxon>Eukaryota</taxon>
        <taxon>Metamonada</taxon>
        <taxon>Parabasalia</taxon>
        <taxon>Trichomonadida</taxon>
        <taxon>Trichomonadidae</taxon>
        <taxon>Trichomonas</taxon>
    </lineage>
</organism>
<evidence type="ECO:0000256" key="6">
    <source>
        <dbReference type="ARBA" id="ARBA00022786"/>
    </source>
</evidence>
<dbReference type="SMR" id="A2E0Z3"/>
<reference evidence="12" key="1">
    <citation type="submission" date="2006-10" db="EMBL/GenBank/DDBJ databases">
        <authorList>
            <person name="Amadeo P."/>
            <person name="Zhao Q."/>
            <person name="Wortman J."/>
            <person name="Fraser-Liggett C."/>
            <person name="Carlton J."/>
        </authorList>
    </citation>
    <scope>NUCLEOTIDE SEQUENCE</scope>
    <source>
        <strain evidence="12">G3</strain>
    </source>
</reference>
<keyword evidence="7 10" id="KW-0067">ATP-binding</keyword>
<comment type="pathway">
    <text evidence="1 10">Protein modification; protein neddylation.</text>
</comment>
<dbReference type="GO" id="GO:0005524">
    <property type="term" value="F:ATP binding"/>
    <property type="evidence" value="ECO:0007669"/>
    <property type="project" value="UniProtKB-UniRule"/>
</dbReference>
<dbReference type="Pfam" id="PF08825">
    <property type="entry name" value="E2_bind"/>
    <property type="match status" value="1"/>
</dbReference>
<evidence type="ECO:0000259" key="11">
    <source>
        <dbReference type="SMART" id="SM01181"/>
    </source>
</evidence>
<evidence type="ECO:0000256" key="10">
    <source>
        <dbReference type="RuleBase" id="RU368009"/>
    </source>
</evidence>
<reference evidence="12" key="2">
    <citation type="journal article" date="2007" name="Science">
        <title>Draft genome sequence of the sexually transmitted pathogen Trichomonas vaginalis.</title>
        <authorList>
            <person name="Carlton J.M."/>
            <person name="Hirt R.P."/>
            <person name="Silva J.C."/>
            <person name="Delcher A.L."/>
            <person name="Schatz M."/>
            <person name="Zhao Q."/>
            <person name="Wortman J.R."/>
            <person name="Bidwell S.L."/>
            <person name="Alsmark U.C.M."/>
            <person name="Besteiro S."/>
            <person name="Sicheritz-Ponten T."/>
            <person name="Noel C.J."/>
            <person name="Dacks J.B."/>
            <person name="Foster P.G."/>
            <person name="Simillion C."/>
            <person name="Van de Peer Y."/>
            <person name="Miranda-Saavedra D."/>
            <person name="Barton G.J."/>
            <person name="Westrop G.D."/>
            <person name="Mueller S."/>
            <person name="Dessi D."/>
            <person name="Fiori P.L."/>
            <person name="Ren Q."/>
            <person name="Paulsen I."/>
            <person name="Zhang H."/>
            <person name="Bastida-Corcuera F.D."/>
            <person name="Simoes-Barbosa A."/>
            <person name="Brown M.T."/>
            <person name="Hayes R.D."/>
            <person name="Mukherjee M."/>
            <person name="Okumura C.Y."/>
            <person name="Schneider R."/>
            <person name="Smith A.J."/>
            <person name="Vanacova S."/>
            <person name="Villalvazo M."/>
            <person name="Haas B.J."/>
            <person name="Pertea M."/>
            <person name="Feldblyum T.V."/>
            <person name="Utterback T.R."/>
            <person name="Shu C.L."/>
            <person name="Osoegawa K."/>
            <person name="de Jong P.J."/>
            <person name="Hrdy I."/>
            <person name="Horvathova L."/>
            <person name="Zubacova Z."/>
            <person name="Dolezal P."/>
            <person name="Malik S.B."/>
            <person name="Logsdon J.M. Jr."/>
            <person name="Henze K."/>
            <person name="Gupta A."/>
            <person name="Wang C.C."/>
            <person name="Dunne R.L."/>
            <person name="Upcroft J.A."/>
            <person name="Upcroft P."/>
            <person name="White O."/>
            <person name="Salzberg S.L."/>
            <person name="Tang P."/>
            <person name="Chiu C.-H."/>
            <person name="Lee Y.-S."/>
            <person name="Embley T.M."/>
            <person name="Coombs G.H."/>
            <person name="Mottram J.C."/>
            <person name="Tachezy J."/>
            <person name="Fraser-Liggett C.M."/>
            <person name="Johnson P.J."/>
        </authorList>
    </citation>
    <scope>NUCLEOTIDE SEQUENCE [LARGE SCALE GENOMIC DNA]</scope>
    <source>
        <strain evidence="12">G3</strain>
    </source>
</reference>
<dbReference type="GO" id="GO:0019781">
    <property type="term" value="F:NEDD8 activating enzyme activity"/>
    <property type="evidence" value="ECO:0007669"/>
    <property type="project" value="UniProtKB-UniRule"/>
</dbReference>
<dbReference type="EMBL" id="DS113282">
    <property type="protein sequence ID" value="EAY13625.1"/>
    <property type="molecule type" value="Genomic_DNA"/>
</dbReference>
<dbReference type="EC" id="6.2.1.64" evidence="8 10"/>
<dbReference type="PANTHER" id="PTHR10953">
    <property type="entry name" value="UBIQUITIN-ACTIVATING ENZYME E1"/>
    <property type="match status" value="1"/>
</dbReference>
<keyword evidence="5 10" id="KW-0547">Nucleotide-binding</keyword>
<dbReference type="GO" id="GO:0045116">
    <property type="term" value="P:protein neddylation"/>
    <property type="evidence" value="ECO:0007669"/>
    <property type="project" value="UniProtKB-UniRule"/>
</dbReference>
<dbReference type="InterPro" id="IPR035985">
    <property type="entry name" value="Ubiquitin-activating_enz"/>
</dbReference>
<evidence type="ECO:0000256" key="8">
    <source>
        <dbReference type="ARBA" id="ARBA00023624"/>
    </source>
</evidence>
<dbReference type="Gene3D" id="1.10.10.520">
    <property type="entry name" value="Ubiquitin activating enzymes (Uba3). Chain: B, domain 2"/>
    <property type="match status" value="1"/>
</dbReference>
<dbReference type="AlphaFoldDB" id="A2E0Z3"/>
<feature type="domain" description="E2 binding" evidence="11">
    <location>
        <begin position="187"/>
        <end position="269"/>
    </location>
</feature>
<dbReference type="Pfam" id="PF00899">
    <property type="entry name" value="ThiF"/>
    <property type="match status" value="1"/>
</dbReference>
<evidence type="ECO:0000256" key="9">
    <source>
        <dbReference type="ARBA" id="ARBA00024626"/>
    </source>
</evidence>
<sequence length="269" mass="30469">MLVHIAKSFGKIIPYFDGGSERWMGHIKVIIPTVTACLSCHPEFFVELSEFQLCTTANNPRQPEHCIAYVKEKLWPESFPNLKFNPDDEENIKWIYEKSQEMAQKNNIAGVTYKLVKGVVKNIVPAIASTQAFVASLCVTEVLKYLTGNGYNLRNILISGEEGIYGEDLEYAKMPECHACGSIVIDIHLNDNETVSEFIQRLEKEYNLKNARLVINTDNDRIIPIYSPKIYKESQGNLSKPMKNFVESGSEIIGITPDNLDSTYIIRII</sequence>
<gene>
    <name evidence="12" type="ORF">TVAG_387660</name>
</gene>
<dbReference type="InterPro" id="IPR045886">
    <property type="entry name" value="ThiF/MoeB/HesA"/>
</dbReference>
<evidence type="ECO:0000256" key="4">
    <source>
        <dbReference type="ARBA" id="ARBA00022598"/>
    </source>
</evidence>
<evidence type="ECO:0000256" key="5">
    <source>
        <dbReference type="ARBA" id="ARBA00022741"/>
    </source>
</evidence>
<evidence type="ECO:0000313" key="13">
    <source>
        <dbReference type="Proteomes" id="UP000001542"/>
    </source>
</evidence>
<keyword evidence="6 10" id="KW-0833">Ubl conjugation pathway</keyword>
<dbReference type="RefSeq" id="XP_001325848.1">
    <property type="nucleotide sequence ID" value="XM_001325813.1"/>
</dbReference>